<keyword evidence="4" id="KW-1185">Reference proteome</keyword>
<evidence type="ECO:0000313" key="5">
    <source>
        <dbReference type="Proteomes" id="UP000030742"/>
    </source>
</evidence>
<protein>
    <submittedName>
        <fullName evidence="2 3">Uncharacterized protein</fullName>
    </submittedName>
</protein>
<dbReference type="AlphaFoldDB" id="U4ULG8"/>
<dbReference type="OrthoDB" id="6352355at2759"/>
<accession>U4ULG8</accession>
<sequence length="75" mass="7889">MAYNPPPLSHLKRQTSIPPTPMPGHLMNGHRPPLPPTNGDMNNNMSSSGQPPLPNQAFGGATHLKNGPMSLGTPS</sequence>
<dbReference type="EMBL" id="KB632375">
    <property type="protein sequence ID" value="ERL93967.1"/>
    <property type="molecule type" value="Genomic_DNA"/>
</dbReference>
<proteinExistence type="predicted"/>
<organism evidence="2 5">
    <name type="scientific">Dendroctonus ponderosae</name>
    <name type="common">Mountain pine beetle</name>
    <dbReference type="NCBI Taxonomy" id="77166"/>
    <lineage>
        <taxon>Eukaryota</taxon>
        <taxon>Metazoa</taxon>
        <taxon>Ecdysozoa</taxon>
        <taxon>Arthropoda</taxon>
        <taxon>Hexapoda</taxon>
        <taxon>Insecta</taxon>
        <taxon>Pterygota</taxon>
        <taxon>Neoptera</taxon>
        <taxon>Endopterygota</taxon>
        <taxon>Coleoptera</taxon>
        <taxon>Polyphaga</taxon>
        <taxon>Cucujiformia</taxon>
        <taxon>Curculionidae</taxon>
        <taxon>Scolytinae</taxon>
        <taxon>Dendroctonus</taxon>
    </lineage>
</organism>
<evidence type="ECO:0000313" key="2">
    <source>
        <dbReference type="EMBL" id="ERL93967.1"/>
    </source>
</evidence>
<evidence type="ECO:0000313" key="3">
    <source>
        <dbReference type="EnsemblMetazoa" id="XP_019768791.1"/>
    </source>
</evidence>
<name>U4ULG8_DENPD</name>
<evidence type="ECO:0000313" key="4">
    <source>
        <dbReference type="Proteomes" id="UP000019118"/>
    </source>
</evidence>
<evidence type="ECO:0000256" key="1">
    <source>
        <dbReference type="SAM" id="MobiDB-lite"/>
    </source>
</evidence>
<reference evidence="3" key="2">
    <citation type="submission" date="2024-08" db="UniProtKB">
        <authorList>
            <consortium name="EnsemblMetazoa"/>
        </authorList>
    </citation>
    <scope>IDENTIFICATION</scope>
</reference>
<gene>
    <name evidence="3" type="primary">109543493</name>
    <name evidence="2" type="ORF">D910_11252</name>
</gene>
<reference evidence="4 5" key="1">
    <citation type="journal article" date="2013" name="Genome Biol.">
        <title>Draft genome of the mountain pine beetle, Dendroctonus ponderosae Hopkins, a major forest pest.</title>
        <authorList>
            <person name="Keeling C.I."/>
            <person name="Yuen M.M."/>
            <person name="Liao N.Y."/>
            <person name="Docking T.R."/>
            <person name="Chan S.K."/>
            <person name="Taylor G.A."/>
            <person name="Palmquist D.L."/>
            <person name="Jackman S.D."/>
            <person name="Nguyen A."/>
            <person name="Li M."/>
            <person name="Henderson H."/>
            <person name="Janes J.K."/>
            <person name="Zhao Y."/>
            <person name="Pandoh P."/>
            <person name="Moore R."/>
            <person name="Sperling F.A."/>
            <person name="Huber D.P."/>
            <person name="Birol I."/>
            <person name="Jones S.J."/>
            <person name="Bohlmann J."/>
        </authorList>
    </citation>
    <scope>NUCLEOTIDE SEQUENCE</scope>
</reference>
<dbReference type="Proteomes" id="UP000030742">
    <property type="component" value="Unassembled WGS sequence"/>
</dbReference>
<dbReference type="EnsemblMetazoa" id="XM_019913232.1">
    <property type="protein sequence ID" value="XP_019768791.1"/>
    <property type="gene ID" value="LOC109543493"/>
</dbReference>
<feature type="region of interest" description="Disordered" evidence="1">
    <location>
        <begin position="1"/>
        <end position="75"/>
    </location>
</feature>
<dbReference type="Proteomes" id="UP000019118">
    <property type="component" value="Unassembled WGS sequence"/>
</dbReference>